<reference evidence="1 2" key="1">
    <citation type="journal article" date="2016" name="Nat. Commun.">
        <title>Thousands of microbial genomes shed light on interconnected biogeochemical processes in an aquifer system.</title>
        <authorList>
            <person name="Anantharaman K."/>
            <person name="Brown C.T."/>
            <person name="Hug L.A."/>
            <person name="Sharon I."/>
            <person name="Castelle C.J."/>
            <person name="Probst A.J."/>
            <person name="Thomas B.C."/>
            <person name="Singh A."/>
            <person name="Wilkins M.J."/>
            <person name="Karaoz U."/>
            <person name="Brodie E.L."/>
            <person name="Williams K.H."/>
            <person name="Hubbard S.S."/>
            <person name="Banfield J.F."/>
        </authorList>
    </citation>
    <scope>NUCLEOTIDE SEQUENCE [LARGE SCALE GENOMIC DNA]</scope>
</reference>
<dbReference type="STRING" id="1802701.A3A33_04090"/>
<accession>A0A1F8GSY1</accession>
<name>A0A1F8GSY1_9BACT</name>
<dbReference type="AlphaFoldDB" id="A0A1F8GSY1"/>
<evidence type="ECO:0000313" key="1">
    <source>
        <dbReference type="EMBL" id="OGN28090.1"/>
    </source>
</evidence>
<protein>
    <submittedName>
        <fullName evidence="1">Uncharacterized protein</fullName>
    </submittedName>
</protein>
<comment type="caution">
    <text evidence="1">The sequence shown here is derived from an EMBL/GenBank/DDBJ whole genome shotgun (WGS) entry which is preliminary data.</text>
</comment>
<sequence length="587" mass="67904">MASNERKVCQNCKESFVIDASDFEFYKKINVPPPTFCWKCRFQRRLAYRNERKPFWNTSAKSGKRIISIFPPELGLKVYDEKEWRSDDWDGLDYGRDYDFSLTFFEQMHELAKTVPRNGPHTEDNVNCDYLINSGWGKNDYLICNSSGSEDSAYGNAVDHSRACFDNSHITKCERCYGSFWISNSYQSHFSTRSIDNTSVMFCYASKGLTNCFGCVNQINRSYCIYNVQYSKEEYHRRIADMRLNTWSGFQKAKAEATAFSLKFPIGYLNGVLNDNVTGEYVSESKNVHYGYLVHGAKDVKYGQYLQVPGVEDSMDLTIWGEKNIRAYENSTCGLGVSNSHFLEGCWAEIVDSEYCIACRGISNCFGCVGLKKKQYRIFNKQYSEEEYESLKSKIKDHMSKMPFADKKGRIYKYGEFFPAEHSLIPYNVSLVNEHFPLTKEQAIEQGYSWYDAPKKEYEITMTPDRIPDAIEDVQDTIIKEILECIECKQAYRIIPMELQFLKQEKLPIPRQCSDCRHNERIAQRAKAFLYPRTCECTGASKNAKGYMNSAKHWHGDSPCPVEFEAAYPPDDPRIIYCIKCLYGEIV</sequence>
<proteinExistence type="predicted"/>
<dbReference type="EMBL" id="MGKP01000024">
    <property type="protein sequence ID" value="OGN28090.1"/>
    <property type="molecule type" value="Genomic_DNA"/>
</dbReference>
<organism evidence="1 2">
    <name type="scientific">Candidatus Yanofskybacteria bacterium RIFCSPLOWO2_01_FULL_49_25</name>
    <dbReference type="NCBI Taxonomy" id="1802701"/>
    <lineage>
        <taxon>Bacteria</taxon>
        <taxon>Candidatus Yanofskyibacteriota</taxon>
    </lineage>
</organism>
<evidence type="ECO:0000313" key="2">
    <source>
        <dbReference type="Proteomes" id="UP000179047"/>
    </source>
</evidence>
<gene>
    <name evidence="1" type="ORF">A3A33_04090</name>
</gene>
<dbReference type="Proteomes" id="UP000179047">
    <property type="component" value="Unassembled WGS sequence"/>
</dbReference>